<dbReference type="SMART" id="SM00248">
    <property type="entry name" value="ANK"/>
    <property type="match status" value="1"/>
</dbReference>
<dbReference type="PROSITE" id="PS50088">
    <property type="entry name" value="ANK_REPEAT"/>
    <property type="match status" value="1"/>
</dbReference>
<dbReference type="RefSeq" id="XP_005824144.1">
    <property type="nucleotide sequence ID" value="XM_005824087.1"/>
</dbReference>
<dbReference type="SUPFAM" id="SSF48403">
    <property type="entry name" value="Ankyrin repeat"/>
    <property type="match status" value="1"/>
</dbReference>
<dbReference type="OrthoDB" id="194358at2759"/>
<dbReference type="KEGG" id="gtt:GUITHDRAFT_40304"/>
<reference evidence="3" key="3">
    <citation type="submission" date="2015-06" db="UniProtKB">
        <authorList>
            <consortium name="EnsemblProtists"/>
        </authorList>
    </citation>
    <scope>IDENTIFICATION</scope>
</reference>
<dbReference type="PANTHER" id="PTHR22677">
    <property type="entry name" value="ANKYRIN REPEAT DOMAIN-CONTAINING PROTEIN 60"/>
    <property type="match status" value="1"/>
</dbReference>
<dbReference type="Proteomes" id="UP000011087">
    <property type="component" value="Unassembled WGS sequence"/>
</dbReference>
<dbReference type="Pfam" id="PF12796">
    <property type="entry name" value="Ank_2"/>
    <property type="match status" value="1"/>
</dbReference>
<dbReference type="EMBL" id="JH993063">
    <property type="protein sequence ID" value="EKX37164.1"/>
    <property type="molecule type" value="Genomic_DNA"/>
</dbReference>
<dbReference type="PROSITE" id="PS50297">
    <property type="entry name" value="ANK_REP_REGION"/>
    <property type="match status" value="1"/>
</dbReference>
<protein>
    <submittedName>
        <fullName evidence="2 3">Uncharacterized protein</fullName>
    </submittedName>
</protein>
<feature type="repeat" description="ANK" evidence="1">
    <location>
        <begin position="17"/>
        <end position="49"/>
    </location>
</feature>
<sequence length="57" mass="6547">SLLQQHQADVNARDKMNGETALHHACEKGYDDIIRILLDHGADLSLEDVYRKTPMHY</sequence>
<dbReference type="GeneID" id="17293850"/>
<dbReference type="PaxDb" id="55529-EKX37164"/>
<reference evidence="4" key="2">
    <citation type="submission" date="2012-11" db="EMBL/GenBank/DDBJ databases">
        <authorList>
            <person name="Kuo A."/>
            <person name="Curtis B.A."/>
            <person name="Tanifuji G."/>
            <person name="Burki F."/>
            <person name="Gruber A."/>
            <person name="Irimia M."/>
            <person name="Maruyama S."/>
            <person name="Arias M.C."/>
            <person name="Ball S.G."/>
            <person name="Gile G.H."/>
            <person name="Hirakawa Y."/>
            <person name="Hopkins J.F."/>
            <person name="Rensing S.A."/>
            <person name="Schmutz J."/>
            <person name="Symeonidi A."/>
            <person name="Elias M."/>
            <person name="Eveleigh R.J."/>
            <person name="Herman E.K."/>
            <person name="Klute M.J."/>
            <person name="Nakayama T."/>
            <person name="Obornik M."/>
            <person name="Reyes-Prieto A."/>
            <person name="Armbrust E.V."/>
            <person name="Aves S.J."/>
            <person name="Beiko R.G."/>
            <person name="Coutinho P."/>
            <person name="Dacks J.B."/>
            <person name="Durnford D.G."/>
            <person name="Fast N.M."/>
            <person name="Green B.R."/>
            <person name="Grisdale C."/>
            <person name="Hempe F."/>
            <person name="Henrissat B."/>
            <person name="Hoppner M.P."/>
            <person name="Ishida K.-I."/>
            <person name="Kim E."/>
            <person name="Koreny L."/>
            <person name="Kroth P.G."/>
            <person name="Liu Y."/>
            <person name="Malik S.-B."/>
            <person name="Maier U.G."/>
            <person name="McRose D."/>
            <person name="Mock T."/>
            <person name="Neilson J.A."/>
            <person name="Onodera N.T."/>
            <person name="Poole A.M."/>
            <person name="Pritham E.J."/>
            <person name="Richards T.A."/>
            <person name="Rocap G."/>
            <person name="Roy S.W."/>
            <person name="Sarai C."/>
            <person name="Schaack S."/>
            <person name="Shirato S."/>
            <person name="Slamovits C.H."/>
            <person name="Spencer D.F."/>
            <person name="Suzuki S."/>
            <person name="Worden A.Z."/>
            <person name="Zauner S."/>
            <person name="Barry K."/>
            <person name="Bell C."/>
            <person name="Bharti A.K."/>
            <person name="Crow J.A."/>
            <person name="Grimwood J."/>
            <person name="Kramer R."/>
            <person name="Lindquist E."/>
            <person name="Lucas S."/>
            <person name="Salamov A."/>
            <person name="McFadden G.I."/>
            <person name="Lane C.E."/>
            <person name="Keeling P.J."/>
            <person name="Gray M.W."/>
            <person name="Grigoriev I.V."/>
            <person name="Archibald J.M."/>
        </authorList>
    </citation>
    <scope>NUCLEOTIDE SEQUENCE</scope>
    <source>
        <strain evidence="4">CCMP2712</strain>
    </source>
</reference>
<organism evidence="2">
    <name type="scientific">Guillardia theta (strain CCMP2712)</name>
    <name type="common">Cryptophyte</name>
    <dbReference type="NCBI Taxonomy" id="905079"/>
    <lineage>
        <taxon>Eukaryota</taxon>
        <taxon>Cryptophyceae</taxon>
        <taxon>Pyrenomonadales</taxon>
        <taxon>Geminigeraceae</taxon>
        <taxon>Guillardia</taxon>
    </lineage>
</organism>
<evidence type="ECO:0000313" key="2">
    <source>
        <dbReference type="EMBL" id="EKX37164.1"/>
    </source>
</evidence>
<dbReference type="InterPro" id="IPR002110">
    <property type="entry name" value="Ankyrin_rpt"/>
</dbReference>
<dbReference type="EnsemblProtists" id="EKX37164">
    <property type="protein sequence ID" value="EKX37164"/>
    <property type="gene ID" value="GUITHDRAFT_40304"/>
</dbReference>
<accession>L1IMP6</accession>
<evidence type="ECO:0000313" key="4">
    <source>
        <dbReference type="Proteomes" id="UP000011087"/>
    </source>
</evidence>
<keyword evidence="1" id="KW-0040">ANK repeat</keyword>
<gene>
    <name evidence="2" type="ORF">GUITHDRAFT_40304</name>
</gene>
<proteinExistence type="predicted"/>
<feature type="non-terminal residue" evidence="2">
    <location>
        <position position="1"/>
    </location>
</feature>
<dbReference type="HOGENOM" id="CLU_000134_45_9_1"/>
<keyword evidence="4" id="KW-1185">Reference proteome</keyword>
<dbReference type="Gene3D" id="1.25.40.20">
    <property type="entry name" value="Ankyrin repeat-containing domain"/>
    <property type="match status" value="1"/>
</dbReference>
<reference evidence="2 4" key="1">
    <citation type="journal article" date="2012" name="Nature">
        <title>Algal genomes reveal evolutionary mosaicism and the fate of nucleomorphs.</title>
        <authorList>
            <consortium name="DOE Joint Genome Institute"/>
            <person name="Curtis B.A."/>
            <person name="Tanifuji G."/>
            <person name="Burki F."/>
            <person name="Gruber A."/>
            <person name="Irimia M."/>
            <person name="Maruyama S."/>
            <person name="Arias M.C."/>
            <person name="Ball S.G."/>
            <person name="Gile G.H."/>
            <person name="Hirakawa Y."/>
            <person name="Hopkins J.F."/>
            <person name="Kuo A."/>
            <person name="Rensing S.A."/>
            <person name="Schmutz J."/>
            <person name="Symeonidi A."/>
            <person name="Elias M."/>
            <person name="Eveleigh R.J."/>
            <person name="Herman E.K."/>
            <person name="Klute M.J."/>
            <person name="Nakayama T."/>
            <person name="Obornik M."/>
            <person name="Reyes-Prieto A."/>
            <person name="Armbrust E.V."/>
            <person name="Aves S.J."/>
            <person name="Beiko R.G."/>
            <person name="Coutinho P."/>
            <person name="Dacks J.B."/>
            <person name="Durnford D.G."/>
            <person name="Fast N.M."/>
            <person name="Green B.R."/>
            <person name="Grisdale C.J."/>
            <person name="Hempel F."/>
            <person name="Henrissat B."/>
            <person name="Hoppner M.P."/>
            <person name="Ishida K."/>
            <person name="Kim E."/>
            <person name="Koreny L."/>
            <person name="Kroth P.G."/>
            <person name="Liu Y."/>
            <person name="Malik S.B."/>
            <person name="Maier U.G."/>
            <person name="McRose D."/>
            <person name="Mock T."/>
            <person name="Neilson J.A."/>
            <person name="Onodera N.T."/>
            <person name="Poole A.M."/>
            <person name="Pritham E.J."/>
            <person name="Richards T.A."/>
            <person name="Rocap G."/>
            <person name="Roy S.W."/>
            <person name="Sarai C."/>
            <person name="Schaack S."/>
            <person name="Shirato S."/>
            <person name="Slamovits C.H."/>
            <person name="Spencer D.F."/>
            <person name="Suzuki S."/>
            <person name="Worden A.Z."/>
            <person name="Zauner S."/>
            <person name="Barry K."/>
            <person name="Bell C."/>
            <person name="Bharti A.K."/>
            <person name="Crow J.A."/>
            <person name="Grimwood J."/>
            <person name="Kramer R."/>
            <person name="Lindquist E."/>
            <person name="Lucas S."/>
            <person name="Salamov A."/>
            <person name="McFadden G.I."/>
            <person name="Lane C.E."/>
            <person name="Keeling P.J."/>
            <person name="Gray M.W."/>
            <person name="Grigoriev I.V."/>
            <person name="Archibald J.M."/>
        </authorList>
    </citation>
    <scope>NUCLEOTIDE SEQUENCE</scope>
    <source>
        <strain evidence="2 4">CCMP2712</strain>
    </source>
</reference>
<dbReference type="InterPro" id="IPR039323">
    <property type="entry name" value="ANKRD_45/46/60"/>
</dbReference>
<dbReference type="AlphaFoldDB" id="L1IMP6"/>
<feature type="non-terminal residue" evidence="2">
    <location>
        <position position="57"/>
    </location>
</feature>
<name>L1IMP6_GUITC</name>
<evidence type="ECO:0000256" key="1">
    <source>
        <dbReference type="PROSITE-ProRule" id="PRU00023"/>
    </source>
</evidence>
<evidence type="ECO:0000313" key="3">
    <source>
        <dbReference type="EnsemblProtists" id="EKX37164"/>
    </source>
</evidence>
<dbReference type="InterPro" id="IPR036770">
    <property type="entry name" value="Ankyrin_rpt-contain_sf"/>
</dbReference>
<dbReference type="PANTHER" id="PTHR22677:SF4">
    <property type="entry name" value="USHER SYNDROME TYPE-1G PROTEIN-LIKE PROTEIN"/>
    <property type="match status" value="1"/>
</dbReference>